<keyword evidence="3" id="KW-0032">Aminotransferase</keyword>
<dbReference type="InterPro" id="IPR015421">
    <property type="entry name" value="PyrdxlP-dep_Trfase_major"/>
</dbReference>
<evidence type="ECO:0000256" key="2">
    <source>
        <dbReference type="ARBA" id="ARBA00007441"/>
    </source>
</evidence>
<sequence>MKFASRISKLKPSFTMQMAATAAQMRQEGLDVINFTVGEPDFTTSAHICEAAKAALDEGFTKYTPVSGTSDLKSAIQTKVKRDNNIDINSNQVLVSNGGKQSLYLACQALFEKGDEVLIFSPYWVSYPEMVRLSDAEPIIVATDSENQYEPDFESLENKITPNVKGIIVNSPSNPTGAVWSDNAVKRVLEIAKQQGWVVFSDECYEQLVYDVPFKSIECLNEVGADVITFMTLSKSYAMTGWRVGYAFGNQDLINAMGKLQGQETSCANSIAQKAAIEALIGGQSSMIEMKETFRKRRDLMIGLLNEIPQISCEKPKGAFYAFPDCSEYFGTQCDGKTITTSTELSEFILEESKVVTVPGDGFGAPGYIRFSYAVS</sequence>
<dbReference type="Gene3D" id="3.40.640.10">
    <property type="entry name" value="Type I PLP-dependent aspartate aminotransferase-like (Major domain)"/>
    <property type="match status" value="1"/>
</dbReference>
<evidence type="ECO:0000256" key="1">
    <source>
        <dbReference type="ARBA" id="ARBA00001933"/>
    </source>
</evidence>
<proteinExistence type="inferred from homology"/>
<dbReference type="AlphaFoldDB" id="A0A382HL47"/>
<accession>A0A382HL47</accession>
<dbReference type="Gene3D" id="3.90.1150.10">
    <property type="entry name" value="Aspartate Aminotransferase, domain 1"/>
    <property type="match status" value="1"/>
</dbReference>
<dbReference type="GO" id="GO:0030170">
    <property type="term" value="F:pyridoxal phosphate binding"/>
    <property type="evidence" value="ECO:0007669"/>
    <property type="project" value="InterPro"/>
</dbReference>
<dbReference type="SUPFAM" id="SSF53383">
    <property type="entry name" value="PLP-dependent transferases"/>
    <property type="match status" value="1"/>
</dbReference>
<evidence type="ECO:0000313" key="7">
    <source>
        <dbReference type="EMBL" id="SVB87373.1"/>
    </source>
</evidence>
<dbReference type="FunFam" id="3.40.640.10:FF:000033">
    <property type="entry name" value="Aspartate aminotransferase"/>
    <property type="match status" value="1"/>
</dbReference>
<feature type="non-terminal residue" evidence="7">
    <location>
        <position position="376"/>
    </location>
</feature>
<comment type="cofactor">
    <cofactor evidence="1">
        <name>pyridoxal 5'-phosphate</name>
        <dbReference type="ChEBI" id="CHEBI:597326"/>
    </cofactor>
</comment>
<dbReference type="CDD" id="cd00609">
    <property type="entry name" value="AAT_like"/>
    <property type="match status" value="1"/>
</dbReference>
<comment type="similarity">
    <text evidence="2">Belongs to the class-I pyridoxal-phosphate-dependent aminotransferase family.</text>
</comment>
<keyword evidence="4" id="KW-0808">Transferase</keyword>
<dbReference type="PANTHER" id="PTHR46383:SF1">
    <property type="entry name" value="ASPARTATE AMINOTRANSFERASE"/>
    <property type="match status" value="1"/>
</dbReference>
<evidence type="ECO:0000256" key="3">
    <source>
        <dbReference type="ARBA" id="ARBA00022576"/>
    </source>
</evidence>
<dbReference type="GO" id="GO:0006520">
    <property type="term" value="P:amino acid metabolic process"/>
    <property type="evidence" value="ECO:0007669"/>
    <property type="project" value="InterPro"/>
</dbReference>
<dbReference type="InterPro" id="IPR050596">
    <property type="entry name" value="AspAT/PAT-like"/>
</dbReference>
<evidence type="ECO:0000256" key="4">
    <source>
        <dbReference type="ARBA" id="ARBA00022679"/>
    </source>
</evidence>
<dbReference type="InterPro" id="IPR015424">
    <property type="entry name" value="PyrdxlP-dep_Trfase"/>
</dbReference>
<dbReference type="InterPro" id="IPR004839">
    <property type="entry name" value="Aminotransferase_I/II_large"/>
</dbReference>
<reference evidence="7" key="1">
    <citation type="submission" date="2018-05" db="EMBL/GenBank/DDBJ databases">
        <authorList>
            <person name="Lanie J.A."/>
            <person name="Ng W.-L."/>
            <person name="Kazmierczak K.M."/>
            <person name="Andrzejewski T.M."/>
            <person name="Davidsen T.M."/>
            <person name="Wayne K.J."/>
            <person name="Tettelin H."/>
            <person name="Glass J.I."/>
            <person name="Rusch D."/>
            <person name="Podicherti R."/>
            <person name="Tsui H.-C.T."/>
            <person name="Winkler M.E."/>
        </authorList>
    </citation>
    <scope>NUCLEOTIDE SEQUENCE</scope>
</reference>
<organism evidence="7">
    <name type="scientific">marine metagenome</name>
    <dbReference type="NCBI Taxonomy" id="408172"/>
    <lineage>
        <taxon>unclassified sequences</taxon>
        <taxon>metagenomes</taxon>
        <taxon>ecological metagenomes</taxon>
    </lineage>
</organism>
<gene>
    <name evidence="7" type="ORF">METZ01_LOCUS240227</name>
</gene>
<evidence type="ECO:0000256" key="5">
    <source>
        <dbReference type="ARBA" id="ARBA00022898"/>
    </source>
</evidence>
<dbReference type="EMBL" id="UINC01061614">
    <property type="protein sequence ID" value="SVB87373.1"/>
    <property type="molecule type" value="Genomic_DNA"/>
</dbReference>
<dbReference type="GO" id="GO:0008483">
    <property type="term" value="F:transaminase activity"/>
    <property type="evidence" value="ECO:0007669"/>
    <property type="project" value="UniProtKB-KW"/>
</dbReference>
<feature type="domain" description="Aminotransferase class I/classII large" evidence="6">
    <location>
        <begin position="31"/>
        <end position="374"/>
    </location>
</feature>
<name>A0A382HL47_9ZZZZ</name>
<dbReference type="Pfam" id="PF00155">
    <property type="entry name" value="Aminotran_1_2"/>
    <property type="match status" value="1"/>
</dbReference>
<dbReference type="PANTHER" id="PTHR46383">
    <property type="entry name" value="ASPARTATE AMINOTRANSFERASE"/>
    <property type="match status" value="1"/>
</dbReference>
<dbReference type="InterPro" id="IPR015422">
    <property type="entry name" value="PyrdxlP-dep_Trfase_small"/>
</dbReference>
<evidence type="ECO:0000259" key="6">
    <source>
        <dbReference type="Pfam" id="PF00155"/>
    </source>
</evidence>
<keyword evidence="5" id="KW-0663">Pyridoxal phosphate</keyword>
<protein>
    <recommendedName>
        <fullName evidence="6">Aminotransferase class I/classII large domain-containing protein</fullName>
    </recommendedName>
</protein>